<gene>
    <name evidence="2" type="ORF">JAAARDRAFT_63879</name>
</gene>
<organism evidence="2 3">
    <name type="scientific">Jaapia argillacea MUCL 33604</name>
    <dbReference type="NCBI Taxonomy" id="933084"/>
    <lineage>
        <taxon>Eukaryota</taxon>
        <taxon>Fungi</taxon>
        <taxon>Dikarya</taxon>
        <taxon>Basidiomycota</taxon>
        <taxon>Agaricomycotina</taxon>
        <taxon>Agaricomycetes</taxon>
        <taxon>Agaricomycetidae</taxon>
        <taxon>Jaapiales</taxon>
        <taxon>Jaapiaceae</taxon>
        <taxon>Jaapia</taxon>
    </lineage>
</organism>
<evidence type="ECO:0000313" key="2">
    <source>
        <dbReference type="EMBL" id="KDQ49000.1"/>
    </source>
</evidence>
<sequence length="442" mass="49503">MPTLPHHWELYAKQLVSFDFGHAVWEPDPKGSASVEVGDVGYFDRGRFHRLLNFLMESGDDGQGDCVPPFHRPMASLEECTDEISDISARTYESSHLVKTEFNLQLSSPLNGVPSGAVSYRSESEDAAALVLIYPAHRRKAKRPDMFDKHILANYDAWLGYFQSTTVYNSVKAEDLVFVTGRALTRQWAAAVFLRSERQARITAGAEVPGVASARFEVGRGWKDTKWMVEKEGPTLPPTGEVHDQCVFVSTVRLKFRPLVAPKVIRAAAGPDHLGSGDRDDPDCILMPTQVGRESEDEEMEVRPDYASSIVFHDGEDEEVDDRSNDVNLLTPVLDYILKDPRVEVAIAHDEELTSFLQVCQYVLSNRPDSVRSARPSLLMHGRRQSLSRTVSAGSLHKIPSHRRKAKGHPLNHVRCPLDTKISASRQPQTPDFSLRQQGHLR</sequence>
<dbReference type="AlphaFoldDB" id="A0A067P592"/>
<dbReference type="OrthoDB" id="2804412at2759"/>
<dbReference type="STRING" id="933084.A0A067P592"/>
<evidence type="ECO:0000313" key="3">
    <source>
        <dbReference type="Proteomes" id="UP000027265"/>
    </source>
</evidence>
<accession>A0A067P592</accession>
<evidence type="ECO:0000256" key="1">
    <source>
        <dbReference type="SAM" id="MobiDB-lite"/>
    </source>
</evidence>
<feature type="compositionally biased region" description="Polar residues" evidence="1">
    <location>
        <begin position="422"/>
        <end position="442"/>
    </location>
</feature>
<proteinExistence type="predicted"/>
<protein>
    <submittedName>
        <fullName evidence="2">Uncharacterized protein</fullName>
    </submittedName>
</protein>
<dbReference type="InParanoid" id="A0A067P592"/>
<dbReference type="Proteomes" id="UP000027265">
    <property type="component" value="Unassembled WGS sequence"/>
</dbReference>
<reference evidence="3" key="1">
    <citation type="journal article" date="2014" name="Proc. Natl. Acad. Sci. U.S.A.">
        <title>Extensive sampling of basidiomycete genomes demonstrates inadequacy of the white-rot/brown-rot paradigm for wood decay fungi.</title>
        <authorList>
            <person name="Riley R."/>
            <person name="Salamov A.A."/>
            <person name="Brown D.W."/>
            <person name="Nagy L.G."/>
            <person name="Floudas D."/>
            <person name="Held B.W."/>
            <person name="Levasseur A."/>
            <person name="Lombard V."/>
            <person name="Morin E."/>
            <person name="Otillar R."/>
            <person name="Lindquist E.A."/>
            <person name="Sun H."/>
            <person name="LaButti K.M."/>
            <person name="Schmutz J."/>
            <person name="Jabbour D."/>
            <person name="Luo H."/>
            <person name="Baker S.E."/>
            <person name="Pisabarro A.G."/>
            <person name="Walton J.D."/>
            <person name="Blanchette R.A."/>
            <person name="Henrissat B."/>
            <person name="Martin F."/>
            <person name="Cullen D."/>
            <person name="Hibbett D.S."/>
            <person name="Grigoriev I.V."/>
        </authorList>
    </citation>
    <scope>NUCLEOTIDE SEQUENCE [LARGE SCALE GENOMIC DNA]</scope>
    <source>
        <strain evidence="3">MUCL 33604</strain>
    </source>
</reference>
<keyword evidence="3" id="KW-1185">Reference proteome</keyword>
<feature type="region of interest" description="Disordered" evidence="1">
    <location>
        <begin position="381"/>
        <end position="442"/>
    </location>
</feature>
<feature type="compositionally biased region" description="Basic residues" evidence="1">
    <location>
        <begin position="399"/>
        <end position="412"/>
    </location>
</feature>
<dbReference type="HOGENOM" id="CLU_619732_0_0_1"/>
<name>A0A067P592_9AGAM</name>
<dbReference type="EMBL" id="KL197864">
    <property type="protein sequence ID" value="KDQ49000.1"/>
    <property type="molecule type" value="Genomic_DNA"/>
</dbReference>